<dbReference type="Pfam" id="PF01578">
    <property type="entry name" value="Cytochrom_C_asm"/>
    <property type="match status" value="1"/>
</dbReference>
<dbReference type="Proteomes" id="UP000516305">
    <property type="component" value="Chromosome"/>
</dbReference>
<feature type="transmembrane region" description="Helical" evidence="3">
    <location>
        <begin position="342"/>
        <end position="362"/>
    </location>
</feature>
<evidence type="ECO:0000259" key="5">
    <source>
        <dbReference type="Pfam" id="PF16327"/>
    </source>
</evidence>
<dbReference type="AlphaFoldDB" id="A0A7H0VDM4"/>
<dbReference type="PRINTS" id="PR01410">
    <property type="entry name" value="CCBIOGENESIS"/>
</dbReference>
<feature type="transmembrane region" description="Helical" evidence="3">
    <location>
        <begin position="464"/>
        <end position="488"/>
    </location>
</feature>
<feature type="transmembrane region" description="Helical" evidence="3">
    <location>
        <begin position="239"/>
        <end position="260"/>
    </location>
</feature>
<name>A0A7H0VDM4_9FLAO</name>
<feature type="transmembrane region" description="Helical" evidence="3">
    <location>
        <begin position="132"/>
        <end position="152"/>
    </location>
</feature>
<organism evidence="6 7">
    <name type="scientific">Croceimicrobium hydrocarbonivorans</name>
    <dbReference type="NCBI Taxonomy" id="2761580"/>
    <lineage>
        <taxon>Bacteria</taxon>
        <taxon>Pseudomonadati</taxon>
        <taxon>Bacteroidota</taxon>
        <taxon>Flavobacteriia</taxon>
        <taxon>Flavobacteriales</taxon>
        <taxon>Owenweeksiaceae</taxon>
        <taxon>Croceimicrobium</taxon>
    </lineage>
</organism>
<dbReference type="InterPro" id="IPR003567">
    <property type="entry name" value="Cyt_c_biogenesis"/>
</dbReference>
<dbReference type="KEGG" id="chyd:H4K34_15810"/>
<evidence type="ECO:0000259" key="4">
    <source>
        <dbReference type="Pfam" id="PF01578"/>
    </source>
</evidence>
<feature type="domain" description="Cytochrome c-type biogenesis protein CcmF C-terminal" evidence="5">
    <location>
        <begin position="347"/>
        <end position="586"/>
    </location>
</feature>
<keyword evidence="3" id="KW-0472">Membrane</keyword>
<dbReference type="GO" id="GO:0015232">
    <property type="term" value="F:heme transmembrane transporter activity"/>
    <property type="evidence" value="ECO:0007669"/>
    <property type="project" value="InterPro"/>
</dbReference>
<feature type="transmembrane region" description="Helical" evidence="3">
    <location>
        <begin position="208"/>
        <end position="227"/>
    </location>
</feature>
<feature type="transmembrane region" description="Helical" evidence="3">
    <location>
        <begin position="303"/>
        <end position="322"/>
    </location>
</feature>
<dbReference type="EMBL" id="CP060139">
    <property type="protein sequence ID" value="QNR23822.1"/>
    <property type="molecule type" value="Genomic_DNA"/>
</dbReference>
<dbReference type="PANTHER" id="PTHR43653">
    <property type="entry name" value="CYTOCHROME C ASSEMBLY PROTEIN-RELATED"/>
    <property type="match status" value="1"/>
</dbReference>
<reference evidence="6 7" key="1">
    <citation type="submission" date="2020-08" db="EMBL/GenBank/DDBJ databases">
        <title>Croceimicrobium hydrocarbonivorans gen. nov., sp. nov., a novel marine bacterium isolated from a bacterial consortium that degrades polyethylene terephthalate.</title>
        <authorList>
            <person name="Liu R."/>
        </authorList>
    </citation>
    <scope>NUCLEOTIDE SEQUENCE [LARGE SCALE GENOMIC DNA]</scope>
    <source>
        <strain evidence="6 7">A20-9</strain>
    </source>
</reference>
<sequence>MEYIGEHLLPGFIGRLSVSTAFVSALVAMVAYYLNDRTQNAGYRKIARYSFGLHSLATLGIVLSLFYLLLNHYFEYDYVWKHSSLNLEPRFVFSAFWEGQEGSFILWLFWNAVLGLILMFKAKDWENHSMMVFSAVQAFIASMVLGVYPLGLKIGSSPFVLMRETAENIGLPWTQLANYLERFPAFMDGTGLNPLLQNYWMTIHPPTLFLGFASTLVPFALAMAALIKGDFKSWVKPALPWAFFSVGILGLGILMGGAWAYEALSFGGFWAWDPVENSSLVPWIVMAGAAHLLLIYRNKRAGLSAAFIMSLLSFILILYSTFLTRSGILGDSSVHSFVDLGLSGQLLIYLLFFSVLALGLFLWRYKKIPKSKSDDDLSSREFWMFIGSLILFISAFQIIFSTSLPVINKLIGPEGLIPILSENKAPHLDPIAHYHSWQLPFALVIAILMAIGQFLRYGKTASKVFWRGISISLILSIALASYTAQVYYLWSEPLYLALLYSGIFAVFSNLWYWLISGKANWSFAGSSVAHIGFALILVGALISNGRKQVISRSQVFTENQAANENIQMLQGDSLKLGPYTGVYEGVEMEGQKQFYKVSYFNNPGDSEPLFQLRPFLQFSDQMGPNPNPDTKHYWNYDIYTHITYSSELEVASPDGFGNEAEVSLGQGDTAIYEGHFVVLDSTLANFVGNEERQEILAGKLTAHLRLINPMGTEFPIQPAFVVENDFKEFRDTVLAMQGFKFRFEDVDPDKNEIQIRAWTKVDPIEKPYIVQKAIVFPMINILWIGSILMVIGSFIAVWQRVKRS</sequence>
<protein>
    <submittedName>
        <fullName evidence="6">Cytochrome c biogenesis protein CcsA</fullName>
    </submittedName>
</protein>
<feature type="transmembrane region" description="Helical" evidence="3">
    <location>
        <begin position="12"/>
        <end position="34"/>
    </location>
</feature>
<feature type="transmembrane region" description="Helical" evidence="3">
    <location>
        <begin position="494"/>
        <end position="514"/>
    </location>
</feature>
<keyword evidence="2" id="KW-0201">Cytochrome c-type biogenesis</keyword>
<dbReference type="InterPro" id="IPR002541">
    <property type="entry name" value="Cyt_c_assembly"/>
</dbReference>
<feature type="transmembrane region" description="Helical" evidence="3">
    <location>
        <begin position="280"/>
        <end position="296"/>
    </location>
</feature>
<feature type="transmembrane region" description="Helical" evidence="3">
    <location>
        <begin position="104"/>
        <end position="120"/>
    </location>
</feature>
<feature type="transmembrane region" description="Helical" evidence="3">
    <location>
        <begin position="774"/>
        <end position="798"/>
    </location>
</feature>
<keyword evidence="3" id="KW-1133">Transmembrane helix</keyword>
<dbReference type="Pfam" id="PF16327">
    <property type="entry name" value="CcmF_C"/>
    <property type="match status" value="1"/>
</dbReference>
<dbReference type="GO" id="GO:0016020">
    <property type="term" value="C:membrane"/>
    <property type="evidence" value="ECO:0007669"/>
    <property type="project" value="InterPro"/>
</dbReference>
<evidence type="ECO:0000256" key="1">
    <source>
        <dbReference type="ARBA" id="ARBA00009186"/>
    </source>
</evidence>
<dbReference type="GO" id="GO:0020037">
    <property type="term" value="F:heme binding"/>
    <property type="evidence" value="ECO:0007669"/>
    <property type="project" value="InterPro"/>
</dbReference>
<proteinExistence type="inferred from homology"/>
<feature type="transmembrane region" description="Helical" evidence="3">
    <location>
        <begin position="437"/>
        <end position="457"/>
    </location>
</feature>
<gene>
    <name evidence="6" type="primary">ccsA</name>
    <name evidence="6" type="ORF">H4K34_15810</name>
</gene>
<dbReference type="PANTHER" id="PTHR43653:SF1">
    <property type="entry name" value="CYTOCHROME C-TYPE BIOGENESIS PROTEIN CCMF"/>
    <property type="match status" value="1"/>
</dbReference>
<dbReference type="InterPro" id="IPR032523">
    <property type="entry name" value="CcmF_C"/>
</dbReference>
<dbReference type="GO" id="GO:0017004">
    <property type="term" value="P:cytochrome complex assembly"/>
    <property type="evidence" value="ECO:0007669"/>
    <property type="project" value="UniProtKB-KW"/>
</dbReference>
<dbReference type="RefSeq" id="WP_210758357.1">
    <property type="nucleotide sequence ID" value="NZ_CP060139.1"/>
</dbReference>
<comment type="similarity">
    <text evidence="1">Belongs to the CcmF/CycK/Ccl1/NrfE/CcsA family.</text>
</comment>
<keyword evidence="3" id="KW-0812">Transmembrane</keyword>
<feature type="transmembrane region" description="Helical" evidence="3">
    <location>
        <begin position="382"/>
        <end position="400"/>
    </location>
</feature>
<feature type="transmembrane region" description="Helical" evidence="3">
    <location>
        <begin position="46"/>
        <end position="70"/>
    </location>
</feature>
<evidence type="ECO:0000313" key="7">
    <source>
        <dbReference type="Proteomes" id="UP000516305"/>
    </source>
</evidence>
<accession>A0A7H0VDM4</accession>
<evidence type="ECO:0000313" key="6">
    <source>
        <dbReference type="EMBL" id="QNR23822.1"/>
    </source>
</evidence>
<feature type="domain" description="Cytochrome c assembly protein" evidence="4">
    <location>
        <begin position="101"/>
        <end position="326"/>
    </location>
</feature>
<feature type="transmembrane region" description="Helical" evidence="3">
    <location>
        <begin position="521"/>
        <end position="542"/>
    </location>
</feature>
<keyword evidence="7" id="KW-1185">Reference proteome</keyword>
<evidence type="ECO:0000256" key="2">
    <source>
        <dbReference type="ARBA" id="ARBA00022748"/>
    </source>
</evidence>
<evidence type="ECO:0000256" key="3">
    <source>
        <dbReference type="SAM" id="Phobius"/>
    </source>
</evidence>